<keyword evidence="3" id="KW-1185">Reference proteome</keyword>
<dbReference type="PANTHER" id="PTHR43103">
    <property type="entry name" value="NUCLEOSIDE-DIPHOSPHATE-SUGAR EPIMERASE"/>
    <property type="match status" value="1"/>
</dbReference>
<proteinExistence type="predicted"/>
<dbReference type="AlphaFoldDB" id="A0A165NJR9"/>
<dbReference type="SUPFAM" id="SSF51735">
    <property type="entry name" value="NAD(P)-binding Rossmann-fold domains"/>
    <property type="match status" value="1"/>
</dbReference>
<sequence length="322" mass="35929">MSRPISFTAKRALAVPQDEFDAAPQKPIVIVTGGSGKLGRATVVDLQQHGWQVINIDRAPPPRDAPKDVIYMYADLESMGQVMENLIEVDTKYKAPDAIVHLAALPAPGMAASSTQFQLNVMATYNILEASRKLGIKNLVLASSETLLGLPFAPWLPNYIPVDENSPRRPESAYSLSKLVGEVMAEEFCRWDPSTKVISLRFSNVQALEDYKDFDGWQHDPKLRKWKWHFGYDFACAGSLFGYIDARDGAQAIRKSLESKATGHHQYLIANSNTTMRKPNSEIVPLCFPGVPYTPTKGSNDTLLSIEKARRELGYEPQHNWH</sequence>
<feature type="domain" description="NAD-dependent epimerase/dehydratase" evidence="1">
    <location>
        <begin position="29"/>
        <end position="259"/>
    </location>
</feature>
<name>A0A165NJR9_9APHY</name>
<dbReference type="Gene3D" id="3.40.50.720">
    <property type="entry name" value="NAD(P)-binding Rossmann-like Domain"/>
    <property type="match status" value="1"/>
</dbReference>
<dbReference type="STRING" id="1314783.A0A165NJR9"/>
<reference evidence="2 3" key="1">
    <citation type="journal article" date="2016" name="Mol. Biol. Evol.">
        <title>Comparative Genomics of Early-Diverging Mushroom-Forming Fungi Provides Insights into the Origins of Lignocellulose Decay Capabilities.</title>
        <authorList>
            <person name="Nagy L.G."/>
            <person name="Riley R."/>
            <person name="Tritt A."/>
            <person name="Adam C."/>
            <person name="Daum C."/>
            <person name="Floudas D."/>
            <person name="Sun H."/>
            <person name="Yadav J.S."/>
            <person name="Pangilinan J."/>
            <person name="Larsson K.H."/>
            <person name="Matsuura K."/>
            <person name="Barry K."/>
            <person name="Labutti K."/>
            <person name="Kuo R."/>
            <person name="Ohm R.A."/>
            <person name="Bhattacharya S.S."/>
            <person name="Shirouzu T."/>
            <person name="Yoshinaga Y."/>
            <person name="Martin F.M."/>
            <person name="Grigoriev I.V."/>
            <person name="Hibbett D.S."/>
        </authorList>
    </citation>
    <scope>NUCLEOTIDE SEQUENCE [LARGE SCALE GENOMIC DNA]</scope>
    <source>
        <strain evidence="2 3">L-15889</strain>
    </source>
</reference>
<dbReference type="InterPro" id="IPR001509">
    <property type="entry name" value="Epimerase_deHydtase"/>
</dbReference>
<dbReference type="PANTHER" id="PTHR43103:SF6">
    <property type="entry name" value="PUTATIVE-RELATED"/>
    <property type="match status" value="1"/>
</dbReference>
<dbReference type="OrthoDB" id="202470at2759"/>
<gene>
    <name evidence="2" type="ORF">DAEQUDRAFT_767562</name>
</gene>
<evidence type="ECO:0000313" key="3">
    <source>
        <dbReference type="Proteomes" id="UP000076727"/>
    </source>
</evidence>
<dbReference type="InterPro" id="IPR036291">
    <property type="entry name" value="NAD(P)-bd_dom_sf"/>
</dbReference>
<protein>
    <submittedName>
        <fullName evidence="2">NAD(P)-binding protein</fullName>
    </submittedName>
</protein>
<dbReference type="Pfam" id="PF01370">
    <property type="entry name" value="Epimerase"/>
    <property type="match status" value="1"/>
</dbReference>
<organism evidence="2 3">
    <name type="scientific">Daedalea quercina L-15889</name>
    <dbReference type="NCBI Taxonomy" id="1314783"/>
    <lineage>
        <taxon>Eukaryota</taxon>
        <taxon>Fungi</taxon>
        <taxon>Dikarya</taxon>
        <taxon>Basidiomycota</taxon>
        <taxon>Agaricomycotina</taxon>
        <taxon>Agaricomycetes</taxon>
        <taxon>Polyporales</taxon>
        <taxon>Fomitopsis</taxon>
    </lineage>
</organism>
<dbReference type="Proteomes" id="UP000076727">
    <property type="component" value="Unassembled WGS sequence"/>
</dbReference>
<evidence type="ECO:0000259" key="1">
    <source>
        <dbReference type="Pfam" id="PF01370"/>
    </source>
</evidence>
<evidence type="ECO:0000313" key="2">
    <source>
        <dbReference type="EMBL" id="KZT67052.1"/>
    </source>
</evidence>
<accession>A0A165NJR9</accession>
<dbReference type="EMBL" id="KV429081">
    <property type="protein sequence ID" value="KZT67052.1"/>
    <property type="molecule type" value="Genomic_DNA"/>
</dbReference>